<dbReference type="InterPro" id="IPR036772">
    <property type="entry name" value="SRCR-like_dom_sf"/>
</dbReference>
<dbReference type="GO" id="GO:0031638">
    <property type="term" value="P:zymogen activation"/>
    <property type="evidence" value="ECO:0007669"/>
    <property type="project" value="TreeGrafter"/>
</dbReference>
<gene>
    <name evidence="13" type="primary">Dmbt1_15</name>
    <name evidence="13" type="ORF">DRONOV_R01833</name>
</gene>
<dbReference type="AlphaFoldDB" id="A0A7K9BK31"/>
<protein>
    <submittedName>
        <fullName evidence="13">DMBT1 protein</fullName>
    </submittedName>
</protein>
<feature type="disulfide bond" evidence="11">
    <location>
        <begin position="31"/>
        <end position="92"/>
    </location>
</feature>
<keyword evidence="6" id="KW-0677">Repeat</keyword>
<comment type="subcellular location">
    <subcellularLocation>
        <location evidence="1">Membrane</location>
        <topology evidence="1">Single-pass membrane protein</topology>
    </subcellularLocation>
    <subcellularLocation>
        <location evidence="2">Secreted</location>
    </subcellularLocation>
</comment>
<evidence type="ECO:0000256" key="6">
    <source>
        <dbReference type="ARBA" id="ARBA00022737"/>
    </source>
</evidence>
<name>A0A7K9BK31_DRONO</name>
<dbReference type="SUPFAM" id="SSF56487">
    <property type="entry name" value="SRCR-like"/>
    <property type="match status" value="2"/>
</dbReference>
<evidence type="ECO:0000256" key="3">
    <source>
        <dbReference type="ARBA" id="ARBA00022525"/>
    </source>
</evidence>
<keyword evidence="4" id="KW-0812">Transmembrane</keyword>
<dbReference type="GO" id="GO:0005615">
    <property type="term" value="C:extracellular space"/>
    <property type="evidence" value="ECO:0007669"/>
    <property type="project" value="TreeGrafter"/>
</dbReference>
<evidence type="ECO:0000256" key="7">
    <source>
        <dbReference type="ARBA" id="ARBA00022989"/>
    </source>
</evidence>
<evidence type="ECO:0000313" key="14">
    <source>
        <dbReference type="Proteomes" id="UP000543287"/>
    </source>
</evidence>
<sequence length="168" mass="17932">SCTGRLEVFYNGTWGTVCDDHWDLAGARVVCRQLGCGMALLAFGGARYGRGAGPIWLDNVHCVGTEVTLSECEAQPWGVHNCGHGEDMSVVCSALRAIAWPARSLTICSLGVFAGAPNPDAILIRLVNGSDLCSGRVEVFHDQEWGTVCDDSWNLEDAEVACRELGCG</sequence>
<feature type="non-terminal residue" evidence="13">
    <location>
        <position position="1"/>
    </location>
</feature>
<dbReference type="PANTHER" id="PTHR48071">
    <property type="entry name" value="SRCR DOMAIN-CONTAINING PROTEIN"/>
    <property type="match status" value="1"/>
</dbReference>
<dbReference type="PROSITE" id="PS00420">
    <property type="entry name" value="SRCR_1"/>
    <property type="match status" value="1"/>
</dbReference>
<feature type="domain" description="SRCR" evidence="12">
    <location>
        <begin position="1"/>
        <end position="93"/>
    </location>
</feature>
<comment type="caution">
    <text evidence="11">Lacks conserved residue(s) required for the propagation of feature annotation.</text>
</comment>
<organism evidence="13 14">
    <name type="scientific">Dromaius novaehollandiae</name>
    <name type="common">Emu</name>
    <dbReference type="NCBI Taxonomy" id="8790"/>
    <lineage>
        <taxon>Eukaryota</taxon>
        <taxon>Metazoa</taxon>
        <taxon>Chordata</taxon>
        <taxon>Craniata</taxon>
        <taxon>Vertebrata</taxon>
        <taxon>Euteleostomi</taxon>
        <taxon>Archelosauria</taxon>
        <taxon>Archosauria</taxon>
        <taxon>Dinosauria</taxon>
        <taxon>Saurischia</taxon>
        <taxon>Theropoda</taxon>
        <taxon>Coelurosauria</taxon>
        <taxon>Aves</taxon>
        <taxon>Palaeognathae</taxon>
        <taxon>Casuariiformes</taxon>
        <taxon>Dromaiidae</taxon>
        <taxon>Dromaius</taxon>
    </lineage>
</organism>
<dbReference type="PANTHER" id="PTHR48071:SF15">
    <property type="entry name" value="SRCR DOMAIN-CONTAINING PROTEIN"/>
    <property type="match status" value="1"/>
</dbReference>
<dbReference type="FunFam" id="3.10.250.10:FF:000001">
    <property type="entry name" value="Lysyl oxidase 4 isoform X1"/>
    <property type="match status" value="1"/>
</dbReference>
<evidence type="ECO:0000256" key="4">
    <source>
        <dbReference type="ARBA" id="ARBA00022692"/>
    </source>
</evidence>
<dbReference type="EMBL" id="VWZH01000708">
    <property type="protein sequence ID" value="NXG40258.1"/>
    <property type="molecule type" value="Genomic_DNA"/>
</dbReference>
<evidence type="ECO:0000256" key="8">
    <source>
        <dbReference type="ARBA" id="ARBA00023136"/>
    </source>
</evidence>
<keyword evidence="3" id="KW-0964">Secreted</keyword>
<dbReference type="GO" id="GO:0005886">
    <property type="term" value="C:plasma membrane"/>
    <property type="evidence" value="ECO:0007669"/>
    <property type="project" value="TreeGrafter"/>
</dbReference>
<keyword evidence="5" id="KW-0732">Signal</keyword>
<evidence type="ECO:0000256" key="1">
    <source>
        <dbReference type="ARBA" id="ARBA00004167"/>
    </source>
</evidence>
<evidence type="ECO:0000256" key="9">
    <source>
        <dbReference type="ARBA" id="ARBA00023157"/>
    </source>
</evidence>
<feature type="disulfide bond" evidence="11">
    <location>
        <begin position="62"/>
        <end position="72"/>
    </location>
</feature>
<feature type="domain" description="SRCR" evidence="12">
    <location>
        <begin position="124"/>
        <end position="168"/>
    </location>
</feature>
<keyword evidence="10" id="KW-0325">Glycoprotein</keyword>
<dbReference type="PROSITE" id="PS50287">
    <property type="entry name" value="SRCR_2"/>
    <property type="match status" value="2"/>
</dbReference>
<evidence type="ECO:0000256" key="5">
    <source>
        <dbReference type="ARBA" id="ARBA00022729"/>
    </source>
</evidence>
<keyword evidence="8" id="KW-0472">Membrane</keyword>
<feature type="non-terminal residue" evidence="13">
    <location>
        <position position="168"/>
    </location>
</feature>
<keyword evidence="9 11" id="KW-1015">Disulfide bond</keyword>
<dbReference type="SMART" id="SM00202">
    <property type="entry name" value="SR"/>
    <property type="match status" value="1"/>
</dbReference>
<evidence type="ECO:0000259" key="12">
    <source>
        <dbReference type="PROSITE" id="PS50287"/>
    </source>
</evidence>
<comment type="caution">
    <text evidence="13">The sequence shown here is derived from an EMBL/GenBank/DDBJ whole genome shotgun (WGS) entry which is preliminary data.</text>
</comment>
<feature type="disulfide bond" evidence="11">
    <location>
        <begin position="18"/>
        <end position="82"/>
    </location>
</feature>
<dbReference type="Pfam" id="PF00530">
    <property type="entry name" value="SRCR"/>
    <property type="match status" value="2"/>
</dbReference>
<dbReference type="Gene3D" id="3.10.250.10">
    <property type="entry name" value="SRCR-like domain"/>
    <property type="match status" value="2"/>
</dbReference>
<evidence type="ECO:0000256" key="2">
    <source>
        <dbReference type="ARBA" id="ARBA00004613"/>
    </source>
</evidence>
<dbReference type="InterPro" id="IPR001190">
    <property type="entry name" value="SRCR"/>
</dbReference>
<evidence type="ECO:0000256" key="10">
    <source>
        <dbReference type="ARBA" id="ARBA00023180"/>
    </source>
</evidence>
<dbReference type="Proteomes" id="UP000543287">
    <property type="component" value="Unassembled WGS sequence"/>
</dbReference>
<accession>A0A7K9BK31</accession>
<reference evidence="13 14" key="1">
    <citation type="submission" date="2019-09" db="EMBL/GenBank/DDBJ databases">
        <title>Bird 10,000 Genomes (B10K) Project - Family phase.</title>
        <authorList>
            <person name="Zhang G."/>
        </authorList>
    </citation>
    <scope>NUCLEOTIDE SEQUENCE [LARGE SCALE GENOMIC DNA]</scope>
    <source>
        <strain evidence="13">B10K-LSUMZ-23963</strain>
        <tissue evidence="13">Muscle</tissue>
    </source>
</reference>
<dbReference type="GO" id="GO:0004252">
    <property type="term" value="F:serine-type endopeptidase activity"/>
    <property type="evidence" value="ECO:0007669"/>
    <property type="project" value="TreeGrafter"/>
</dbReference>
<proteinExistence type="predicted"/>
<dbReference type="PRINTS" id="PR00258">
    <property type="entry name" value="SPERACTRCPTR"/>
</dbReference>
<evidence type="ECO:0000313" key="13">
    <source>
        <dbReference type="EMBL" id="NXG40258.1"/>
    </source>
</evidence>
<dbReference type="FunFam" id="3.10.250.10:FF:000016">
    <property type="entry name" value="Scavenger receptor cysteine-rich protein type 12"/>
    <property type="match status" value="1"/>
</dbReference>
<evidence type="ECO:0000256" key="11">
    <source>
        <dbReference type="PROSITE-ProRule" id="PRU00196"/>
    </source>
</evidence>
<keyword evidence="7" id="KW-1133">Transmembrane helix</keyword>